<keyword evidence="9" id="KW-0902">Two-component regulatory system</keyword>
<feature type="coiled-coil region" evidence="12">
    <location>
        <begin position="238"/>
        <end position="265"/>
    </location>
</feature>
<dbReference type="EMBL" id="CP074694">
    <property type="protein sequence ID" value="QVL33576.1"/>
    <property type="molecule type" value="Genomic_DNA"/>
</dbReference>
<dbReference type="PRINTS" id="PR00344">
    <property type="entry name" value="BCTRLSENSOR"/>
</dbReference>
<keyword evidence="7" id="KW-0418">Kinase</keyword>
<dbReference type="Gene3D" id="3.30.450.20">
    <property type="entry name" value="PAS domain"/>
    <property type="match status" value="2"/>
</dbReference>
<keyword evidence="11" id="KW-0131">Cell cycle</keyword>
<dbReference type="CDD" id="cd00130">
    <property type="entry name" value="PAS"/>
    <property type="match status" value="2"/>
</dbReference>
<feature type="domain" description="Histidine kinase" evidence="13">
    <location>
        <begin position="265"/>
        <end position="486"/>
    </location>
</feature>
<feature type="domain" description="PAC" evidence="15">
    <location>
        <begin position="195"/>
        <end position="247"/>
    </location>
</feature>
<dbReference type="InterPro" id="IPR003594">
    <property type="entry name" value="HATPase_dom"/>
</dbReference>
<name>A0A8E6B9E7_9BACT</name>
<reference evidence="16" key="1">
    <citation type="submission" date="2021-05" db="EMBL/GenBank/DDBJ databases">
        <title>Complete genome sequence of the cellulolytic planctomycete Telmatocola sphagniphila SP2T and characterization of the first cellulase from planctomycetes.</title>
        <authorList>
            <person name="Rakitin A.L."/>
            <person name="Beletsky A.V."/>
            <person name="Naumoff D.G."/>
            <person name="Kulichevskaya I.S."/>
            <person name="Mardanov A.V."/>
            <person name="Ravin N.V."/>
            <person name="Dedysh S.N."/>
        </authorList>
    </citation>
    <scope>NUCLEOTIDE SEQUENCE</scope>
    <source>
        <strain evidence="16">SP2T</strain>
    </source>
</reference>
<evidence type="ECO:0000256" key="10">
    <source>
        <dbReference type="ARBA" id="ARBA00023136"/>
    </source>
</evidence>
<dbReference type="EC" id="2.7.13.3" evidence="3"/>
<comment type="catalytic activity">
    <reaction evidence="1">
        <text>ATP + protein L-histidine = ADP + protein N-phospho-L-histidine.</text>
        <dbReference type="EC" id="2.7.13.3"/>
    </reaction>
</comment>
<evidence type="ECO:0000256" key="9">
    <source>
        <dbReference type="ARBA" id="ARBA00023012"/>
    </source>
</evidence>
<keyword evidence="5" id="KW-0808">Transferase</keyword>
<dbReference type="PROSITE" id="PS50113">
    <property type="entry name" value="PAC"/>
    <property type="match status" value="1"/>
</dbReference>
<evidence type="ECO:0000256" key="5">
    <source>
        <dbReference type="ARBA" id="ARBA00022679"/>
    </source>
</evidence>
<dbReference type="InterPro" id="IPR036890">
    <property type="entry name" value="HATPase_C_sf"/>
</dbReference>
<dbReference type="InterPro" id="IPR005467">
    <property type="entry name" value="His_kinase_dom"/>
</dbReference>
<comment type="subcellular location">
    <subcellularLocation>
        <location evidence="2">Membrane</location>
    </subcellularLocation>
</comment>
<feature type="domain" description="PAS" evidence="14">
    <location>
        <begin position="1"/>
        <end position="38"/>
    </location>
</feature>
<dbReference type="PROSITE" id="PS50109">
    <property type="entry name" value="HIS_KIN"/>
    <property type="match status" value="1"/>
</dbReference>
<evidence type="ECO:0000259" key="15">
    <source>
        <dbReference type="PROSITE" id="PS50113"/>
    </source>
</evidence>
<dbReference type="Pfam" id="PF00989">
    <property type="entry name" value="PAS"/>
    <property type="match status" value="1"/>
</dbReference>
<evidence type="ECO:0000259" key="14">
    <source>
        <dbReference type="PROSITE" id="PS50112"/>
    </source>
</evidence>
<evidence type="ECO:0000313" key="17">
    <source>
        <dbReference type="Proteomes" id="UP000676194"/>
    </source>
</evidence>
<sequence length="486" mass="54901">MLDEVPDALILRDSNGNILFANRQAEILFEYSQSELLSISFRQLIPSLQDSSQLPADSISLLQLPPRENNSELAGITKSGRNITVEVCSRKLPGSNTPLTLLSIRDVSNRKLFEESTRVNQERFRLLVESVQDYAIYLLDPQGNVLSWNTGAERIKGYSSKEIVGKHFSLFYPQEALEQDWPAQELKQAIAQGRFEDEGWRLRKDGSRFWANVVITSLFEEDGSLKGFAKVTRDLTERKKHEQTIQEKNEELEKALRAKDHFLATMSHELRTPLNAILGFTGTLLMRLPGPLTQDQEKQLRTVQTSAKHLLSLINDLLDLAKVESGKIELASEWLVCRELLQEIHRSVQLMADVKKIQLDLIVSPPELLIRADRRALHQILLNLISNAIKFTESGRVVVEVHRRNVDSRVEIEFRISDSGIGIALEDQSKLFRAFTQLDHGRSGKIEGTGLGLYFSNKLAILLGGRIQVQSTSGRGSTFTLILPQE</sequence>
<evidence type="ECO:0000256" key="4">
    <source>
        <dbReference type="ARBA" id="ARBA00022553"/>
    </source>
</evidence>
<feature type="domain" description="PAS" evidence="14">
    <location>
        <begin position="120"/>
        <end position="175"/>
    </location>
</feature>
<dbReference type="FunFam" id="1.10.287.130:FF:000038">
    <property type="entry name" value="Sensory transduction histidine kinase"/>
    <property type="match status" value="1"/>
</dbReference>
<dbReference type="SMART" id="SM00387">
    <property type="entry name" value="HATPase_c"/>
    <property type="match status" value="1"/>
</dbReference>
<dbReference type="CDD" id="cd00082">
    <property type="entry name" value="HisKA"/>
    <property type="match status" value="1"/>
</dbReference>
<dbReference type="Pfam" id="PF00512">
    <property type="entry name" value="HisKA"/>
    <property type="match status" value="1"/>
</dbReference>
<evidence type="ECO:0000259" key="13">
    <source>
        <dbReference type="PROSITE" id="PS50109"/>
    </source>
</evidence>
<keyword evidence="17" id="KW-1185">Reference proteome</keyword>
<dbReference type="Proteomes" id="UP000676194">
    <property type="component" value="Chromosome"/>
</dbReference>
<dbReference type="SUPFAM" id="SSF55874">
    <property type="entry name" value="ATPase domain of HSP90 chaperone/DNA topoisomerase II/histidine kinase"/>
    <property type="match status" value="1"/>
</dbReference>
<accession>A0A8E6B9E7</accession>
<gene>
    <name evidence="16" type="ORF">KIH39_06595</name>
</gene>
<evidence type="ECO:0000256" key="3">
    <source>
        <dbReference type="ARBA" id="ARBA00012438"/>
    </source>
</evidence>
<dbReference type="NCBIfam" id="TIGR00229">
    <property type="entry name" value="sensory_box"/>
    <property type="match status" value="2"/>
</dbReference>
<keyword evidence="12" id="KW-0175">Coiled coil</keyword>
<keyword evidence="4" id="KW-0597">Phosphoprotein</keyword>
<dbReference type="FunFam" id="3.30.565.10:FF:000010">
    <property type="entry name" value="Sensor histidine kinase RcsC"/>
    <property type="match status" value="1"/>
</dbReference>
<dbReference type="AlphaFoldDB" id="A0A8E6B9E7"/>
<dbReference type="Pfam" id="PF02518">
    <property type="entry name" value="HATPase_c"/>
    <property type="match status" value="1"/>
</dbReference>
<dbReference type="Pfam" id="PF13426">
    <property type="entry name" value="PAS_9"/>
    <property type="match status" value="1"/>
</dbReference>
<evidence type="ECO:0000256" key="8">
    <source>
        <dbReference type="ARBA" id="ARBA00022840"/>
    </source>
</evidence>
<dbReference type="InterPro" id="IPR013767">
    <property type="entry name" value="PAS_fold"/>
</dbReference>
<dbReference type="SMART" id="SM00086">
    <property type="entry name" value="PAC"/>
    <property type="match status" value="2"/>
</dbReference>
<evidence type="ECO:0000313" key="16">
    <source>
        <dbReference type="EMBL" id="QVL33576.1"/>
    </source>
</evidence>
<dbReference type="GO" id="GO:0016020">
    <property type="term" value="C:membrane"/>
    <property type="evidence" value="ECO:0007669"/>
    <property type="project" value="UniProtKB-SubCell"/>
</dbReference>
<dbReference type="PROSITE" id="PS50112">
    <property type="entry name" value="PAS"/>
    <property type="match status" value="2"/>
</dbReference>
<dbReference type="SUPFAM" id="SSF47384">
    <property type="entry name" value="Homodimeric domain of signal transducing histidine kinase"/>
    <property type="match status" value="1"/>
</dbReference>
<dbReference type="GO" id="GO:0000155">
    <property type="term" value="F:phosphorelay sensor kinase activity"/>
    <property type="evidence" value="ECO:0007669"/>
    <property type="project" value="InterPro"/>
</dbReference>
<dbReference type="CDD" id="cd16922">
    <property type="entry name" value="HATPase_EvgS-ArcB-TorS-like"/>
    <property type="match status" value="1"/>
</dbReference>
<protein>
    <recommendedName>
        <fullName evidence="3">histidine kinase</fullName>
        <ecNumber evidence="3">2.7.13.3</ecNumber>
    </recommendedName>
</protein>
<evidence type="ECO:0000256" key="6">
    <source>
        <dbReference type="ARBA" id="ARBA00022741"/>
    </source>
</evidence>
<evidence type="ECO:0000256" key="7">
    <source>
        <dbReference type="ARBA" id="ARBA00022777"/>
    </source>
</evidence>
<dbReference type="KEGG" id="tsph:KIH39_06595"/>
<dbReference type="InterPro" id="IPR000014">
    <property type="entry name" value="PAS"/>
</dbReference>
<evidence type="ECO:0000256" key="2">
    <source>
        <dbReference type="ARBA" id="ARBA00004370"/>
    </source>
</evidence>
<evidence type="ECO:0000256" key="11">
    <source>
        <dbReference type="ARBA" id="ARBA00023306"/>
    </source>
</evidence>
<dbReference type="SMART" id="SM00388">
    <property type="entry name" value="HisKA"/>
    <property type="match status" value="1"/>
</dbReference>
<keyword evidence="8" id="KW-0067">ATP-binding</keyword>
<evidence type="ECO:0000256" key="12">
    <source>
        <dbReference type="SAM" id="Coils"/>
    </source>
</evidence>
<dbReference type="InterPro" id="IPR001610">
    <property type="entry name" value="PAC"/>
</dbReference>
<evidence type="ECO:0000256" key="1">
    <source>
        <dbReference type="ARBA" id="ARBA00000085"/>
    </source>
</evidence>
<proteinExistence type="predicted"/>
<dbReference type="RefSeq" id="WP_213498489.1">
    <property type="nucleotide sequence ID" value="NZ_CP074694.1"/>
</dbReference>
<dbReference type="Gene3D" id="3.30.565.10">
    <property type="entry name" value="Histidine kinase-like ATPase, C-terminal domain"/>
    <property type="match status" value="1"/>
</dbReference>
<dbReference type="GO" id="GO:0005524">
    <property type="term" value="F:ATP binding"/>
    <property type="evidence" value="ECO:0007669"/>
    <property type="project" value="UniProtKB-KW"/>
</dbReference>
<dbReference type="SUPFAM" id="SSF55785">
    <property type="entry name" value="PYP-like sensor domain (PAS domain)"/>
    <property type="match status" value="2"/>
</dbReference>
<dbReference type="Gene3D" id="1.10.287.130">
    <property type="match status" value="1"/>
</dbReference>
<organism evidence="16 17">
    <name type="scientific">Telmatocola sphagniphila</name>
    <dbReference type="NCBI Taxonomy" id="1123043"/>
    <lineage>
        <taxon>Bacteria</taxon>
        <taxon>Pseudomonadati</taxon>
        <taxon>Planctomycetota</taxon>
        <taxon>Planctomycetia</taxon>
        <taxon>Gemmatales</taxon>
        <taxon>Gemmataceae</taxon>
    </lineage>
</organism>
<dbReference type="InterPro" id="IPR035965">
    <property type="entry name" value="PAS-like_dom_sf"/>
</dbReference>
<dbReference type="InterPro" id="IPR004358">
    <property type="entry name" value="Sig_transdc_His_kin-like_C"/>
</dbReference>
<keyword evidence="10" id="KW-0472">Membrane</keyword>
<keyword evidence="6" id="KW-0547">Nucleotide-binding</keyword>
<dbReference type="InterPro" id="IPR000700">
    <property type="entry name" value="PAS-assoc_C"/>
</dbReference>
<dbReference type="SMART" id="SM00091">
    <property type="entry name" value="PAS"/>
    <property type="match status" value="2"/>
</dbReference>
<dbReference type="PANTHER" id="PTHR43047">
    <property type="entry name" value="TWO-COMPONENT HISTIDINE PROTEIN KINASE"/>
    <property type="match status" value="1"/>
</dbReference>
<dbReference type="InterPro" id="IPR003661">
    <property type="entry name" value="HisK_dim/P_dom"/>
</dbReference>
<dbReference type="InterPro" id="IPR036097">
    <property type="entry name" value="HisK_dim/P_sf"/>
</dbReference>